<organism evidence="2 3">
    <name type="scientific">Kordia antarctica</name>
    <dbReference type="NCBI Taxonomy" id="1218801"/>
    <lineage>
        <taxon>Bacteria</taxon>
        <taxon>Pseudomonadati</taxon>
        <taxon>Bacteroidota</taxon>
        <taxon>Flavobacteriia</taxon>
        <taxon>Flavobacteriales</taxon>
        <taxon>Flavobacteriaceae</taxon>
        <taxon>Kordia</taxon>
    </lineage>
</organism>
<feature type="transmembrane region" description="Helical" evidence="1">
    <location>
        <begin position="7"/>
        <end position="24"/>
    </location>
</feature>
<dbReference type="EMBL" id="CP019288">
    <property type="protein sequence ID" value="QHI37378.1"/>
    <property type="molecule type" value="Genomic_DNA"/>
</dbReference>
<evidence type="ECO:0000256" key="1">
    <source>
        <dbReference type="SAM" id="Phobius"/>
    </source>
</evidence>
<dbReference type="RefSeq" id="WP_160130012.1">
    <property type="nucleotide sequence ID" value="NZ_CP019288.1"/>
</dbReference>
<dbReference type="Proteomes" id="UP000464657">
    <property type="component" value="Chromosome"/>
</dbReference>
<keyword evidence="1" id="KW-0472">Membrane</keyword>
<evidence type="ECO:0000313" key="2">
    <source>
        <dbReference type="EMBL" id="QHI37378.1"/>
    </source>
</evidence>
<reference evidence="2 3" key="1">
    <citation type="journal article" date="2013" name="Int. J. Syst. Evol. Microbiol.">
        <title>Kordia antarctica sp. nov., isolated from Antarctic seawater.</title>
        <authorList>
            <person name="Baek K."/>
            <person name="Choi A."/>
            <person name="Kang I."/>
            <person name="Lee K."/>
            <person name="Cho J.C."/>
        </authorList>
    </citation>
    <scope>NUCLEOTIDE SEQUENCE [LARGE SCALE GENOMIC DNA]</scope>
    <source>
        <strain evidence="2 3">IMCC3317</strain>
    </source>
</reference>
<dbReference type="AlphaFoldDB" id="A0A7L4ZKX5"/>
<dbReference type="KEGG" id="kan:IMCC3317_27570"/>
<keyword evidence="1" id="KW-1133">Transmembrane helix</keyword>
<evidence type="ECO:0000313" key="3">
    <source>
        <dbReference type="Proteomes" id="UP000464657"/>
    </source>
</evidence>
<feature type="transmembrane region" description="Helical" evidence="1">
    <location>
        <begin position="68"/>
        <end position="89"/>
    </location>
</feature>
<proteinExistence type="predicted"/>
<accession>A0A7L4ZKX5</accession>
<sequence length="90" mass="10789">MKHFFNYWISVVVITFLLFISLSYNKLIDGGIGYIWIYLLFPLTIVFMIVTVTLLIKSDDKERLKKFLIKTILWILFLIIGTYTIRYIFL</sequence>
<keyword evidence="1" id="KW-0812">Transmembrane</keyword>
<gene>
    <name evidence="2" type="ORF">IMCC3317_27570</name>
</gene>
<name>A0A7L4ZKX5_9FLAO</name>
<keyword evidence="3" id="KW-1185">Reference proteome</keyword>
<feature type="transmembrane region" description="Helical" evidence="1">
    <location>
        <begin position="36"/>
        <end position="56"/>
    </location>
</feature>
<protein>
    <submittedName>
        <fullName evidence="2">Uncharacterized protein</fullName>
    </submittedName>
</protein>